<dbReference type="EC" id="5.-.-.-" evidence="3"/>
<accession>A0ABU3ECP5</accession>
<dbReference type="InterPro" id="IPR010819">
    <property type="entry name" value="AGE/CE"/>
</dbReference>
<name>A0ABU3ECP5_9RHOB</name>
<evidence type="ECO:0000313" key="4">
    <source>
        <dbReference type="Proteomes" id="UP001251085"/>
    </source>
</evidence>
<dbReference type="Proteomes" id="UP001251085">
    <property type="component" value="Unassembled WGS sequence"/>
</dbReference>
<gene>
    <name evidence="3" type="ORF">RM190_09100</name>
</gene>
<dbReference type="Gene3D" id="1.50.10.10">
    <property type="match status" value="1"/>
</dbReference>
<keyword evidence="2 3" id="KW-0413">Isomerase</keyword>
<organism evidence="3 4">
    <name type="scientific">Paracoccus broussonetiae</name>
    <dbReference type="NCBI Taxonomy" id="3075834"/>
    <lineage>
        <taxon>Bacteria</taxon>
        <taxon>Pseudomonadati</taxon>
        <taxon>Pseudomonadota</taxon>
        <taxon>Alphaproteobacteria</taxon>
        <taxon>Rhodobacterales</taxon>
        <taxon>Paracoccaceae</taxon>
        <taxon>Paracoccus</taxon>
    </lineage>
</organism>
<dbReference type="SUPFAM" id="SSF48208">
    <property type="entry name" value="Six-hairpin glycosidases"/>
    <property type="match status" value="1"/>
</dbReference>
<sequence>MTEETRPLIPDADWLDGQARALWDFHAAALDPTGGFRPLDLEGKPSGDEPRGRGAARALHDVCRMVHSYALAVPQGYPGARQIVDHGMDWLLGPQHDDVHGGFFWSVDDAGPVDSLKQAYGHAFVLLAAASAARVGHPDAENLRDLAMHPLRAHFWDVDFGAVSDTFDADWRNGLDYRGQNANMHLTEALLAAHATWGDPSCLVAATGIAERLLNRNARAAGWVVPEHFMRDWRVDPDFDGDAMFRPSGTTPGHALEWSRLVLDLWNRGGRVHDWMPEAADGLFRQAVKLGWLPEGGFAYTLGQDGAVSRDWRLWWPCAEGIAAAWTLDQCRPDAFYREWYARCWGFADRFFIDHRNGGWFHQIDDTGRPATGIFPGKPDIYHALQACLIPAGRMWPEPA</sequence>
<comment type="similarity">
    <text evidence="1">Belongs to the N-acylglucosamine 2-epimerase family.</text>
</comment>
<proteinExistence type="inferred from homology"/>
<dbReference type="PANTHER" id="PTHR15108">
    <property type="entry name" value="N-ACYLGLUCOSAMINE-2-EPIMERASE"/>
    <property type="match status" value="1"/>
</dbReference>
<comment type="caution">
    <text evidence="3">The sequence shown here is derived from an EMBL/GenBank/DDBJ whole genome shotgun (WGS) entry which is preliminary data.</text>
</comment>
<dbReference type="Pfam" id="PF07221">
    <property type="entry name" value="GlcNAc_2-epim"/>
    <property type="match status" value="1"/>
</dbReference>
<evidence type="ECO:0000313" key="3">
    <source>
        <dbReference type="EMBL" id="MDT1062011.1"/>
    </source>
</evidence>
<dbReference type="EMBL" id="JAVRQI010000006">
    <property type="protein sequence ID" value="MDT1062011.1"/>
    <property type="molecule type" value="Genomic_DNA"/>
</dbReference>
<protein>
    <submittedName>
        <fullName evidence="3">AGE family epimerase/isomerase</fullName>
        <ecNumber evidence="3">5.-.-.-</ecNumber>
    </submittedName>
</protein>
<evidence type="ECO:0000256" key="1">
    <source>
        <dbReference type="ARBA" id="ARBA00008558"/>
    </source>
</evidence>
<dbReference type="InterPro" id="IPR008928">
    <property type="entry name" value="6-hairpin_glycosidase_sf"/>
</dbReference>
<keyword evidence="4" id="KW-1185">Reference proteome</keyword>
<dbReference type="InterPro" id="IPR012341">
    <property type="entry name" value="6hp_glycosidase-like_sf"/>
</dbReference>
<evidence type="ECO:0000256" key="2">
    <source>
        <dbReference type="ARBA" id="ARBA00023235"/>
    </source>
</evidence>
<dbReference type="GO" id="GO:0016853">
    <property type="term" value="F:isomerase activity"/>
    <property type="evidence" value="ECO:0007669"/>
    <property type="project" value="UniProtKB-KW"/>
</dbReference>
<reference evidence="4" key="1">
    <citation type="submission" date="2023-07" db="EMBL/GenBank/DDBJ databases">
        <title>Characterization of two Paracoccaceae strains isolated from Phycosphere and proposal of Xinfangfangia lacusdiani sp. nov.</title>
        <authorList>
            <person name="Deng Y."/>
            <person name="Zhang Y.Q."/>
        </authorList>
    </citation>
    <scope>NUCLEOTIDE SEQUENCE [LARGE SCALE GENOMIC DNA]</scope>
    <source>
        <strain evidence="4">CPCC 101403</strain>
    </source>
</reference>
<dbReference type="RefSeq" id="WP_311759110.1">
    <property type="nucleotide sequence ID" value="NZ_JAVRQI010000006.1"/>
</dbReference>